<dbReference type="CDD" id="cd06532">
    <property type="entry name" value="Glyco_transf_25"/>
    <property type="match status" value="1"/>
</dbReference>
<feature type="domain" description="Glycosyl transferase family 25" evidence="1">
    <location>
        <begin position="8"/>
        <end position="183"/>
    </location>
</feature>
<accession>A0ABV3U2M9</accession>
<keyword evidence="3" id="KW-1185">Reference proteome</keyword>
<dbReference type="EMBL" id="JBFRYA010000003">
    <property type="protein sequence ID" value="MEX1668160.1"/>
    <property type="molecule type" value="Genomic_DNA"/>
</dbReference>
<name>A0ABV3U2M9_9GAMM</name>
<gene>
    <name evidence="2" type="ORF">AB4876_04505</name>
</gene>
<dbReference type="RefSeq" id="WP_368380456.1">
    <property type="nucleotide sequence ID" value="NZ_JBFRYA010000003.1"/>
</dbReference>
<sequence>MSALAQLPTLVISLEPDTADVRDLLRKLAALGFKPQLFAAVDGRSAMPVLRAGESVDQASSLLRRRAILSNAEVGCFLSHARAIREAYAKGAQHLLLLEDDVEIRDGLAEVAEAILALPAEAEMVRLMGLKRRRRKVVASIAERWQLVRPLRGWCGTQGYIINRSGMEKFIRHASCMSQPIDGFYDCYWETGIRCYGIEPHVIAERQRPSSIAKPWGSMKPSRKTVLRWHVFKLARGLIMRRYRLRYLREFYPNQLPDPSIKFARSNP</sequence>
<dbReference type="Proteomes" id="UP001557485">
    <property type="component" value="Unassembled WGS sequence"/>
</dbReference>
<proteinExistence type="predicted"/>
<evidence type="ECO:0000259" key="1">
    <source>
        <dbReference type="Pfam" id="PF01755"/>
    </source>
</evidence>
<organism evidence="2 3">
    <name type="scientific">Zhongshania guokunii</name>
    <dbReference type="NCBI Taxonomy" id="641783"/>
    <lineage>
        <taxon>Bacteria</taxon>
        <taxon>Pseudomonadati</taxon>
        <taxon>Pseudomonadota</taxon>
        <taxon>Gammaproteobacteria</taxon>
        <taxon>Cellvibrionales</taxon>
        <taxon>Spongiibacteraceae</taxon>
        <taxon>Zhongshania</taxon>
    </lineage>
</organism>
<evidence type="ECO:0000313" key="3">
    <source>
        <dbReference type="Proteomes" id="UP001557485"/>
    </source>
</evidence>
<comment type="caution">
    <text evidence="2">The sequence shown here is derived from an EMBL/GenBank/DDBJ whole genome shotgun (WGS) entry which is preliminary data.</text>
</comment>
<protein>
    <submittedName>
        <fullName evidence="2">Glycosyltransferase family 25 protein</fullName>
    </submittedName>
</protein>
<evidence type="ECO:0000313" key="2">
    <source>
        <dbReference type="EMBL" id="MEX1668160.1"/>
    </source>
</evidence>
<dbReference type="Pfam" id="PF01755">
    <property type="entry name" value="Glyco_transf_25"/>
    <property type="match status" value="1"/>
</dbReference>
<dbReference type="InterPro" id="IPR002654">
    <property type="entry name" value="Glyco_trans_25"/>
</dbReference>
<reference evidence="2 3" key="1">
    <citation type="journal article" date="2011" name="Int. J. Syst. Evol. Microbiol.">
        <title>Zhongshania antarctica gen. nov., sp. nov. and Zhongshania guokunii sp. nov., gammaproteobacteria respectively isolated from coastal attached (fast) ice and surface seawater of the Antarctic.</title>
        <authorList>
            <person name="Li H.J."/>
            <person name="Zhang X.Y."/>
            <person name="Chen C.X."/>
            <person name="Zhang Y.J."/>
            <person name="Gao Z.M."/>
            <person name="Yu Y."/>
            <person name="Chen X.L."/>
            <person name="Chen B."/>
            <person name="Zhang Y.Z."/>
        </authorList>
    </citation>
    <scope>NUCLEOTIDE SEQUENCE [LARGE SCALE GENOMIC DNA]</scope>
    <source>
        <strain evidence="2 3">ZS6-22T</strain>
    </source>
</reference>